<dbReference type="AlphaFoldDB" id="A0A1D9QAH8"/>
<evidence type="ECO:0000313" key="3">
    <source>
        <dbReference type="Proteomes" id="UP000177798"/>
    </source>
</evidence>
<evidence type="ECO:0000256" key="1">
    <source>
        <dbReference type="SAM" id="MobiDB-lite"/>
    </source>
</evidence>
<evidence type="ECO:0000313" key="2">
    <source>
        <dbReference type="EMBL" id="APA11908.1"/>
    </source>
</evidence>
<feature type="region of interest" description="Disordered" evidence="1">
    <location>
        <begin position="25"/>
        <end position="44"/>
    </location>
</feature>
<name>A0A1D9QAH8_SCLS1</name>
<organism evidence="2 3">
    <name type="scientific">Sclerotinia sclerotiorum (strain ATCC 18683 / 1980 / Ss-1)</name>
    <name type="common">White mold</name>
    <name type="synonym">Whetzelinia sclerotiorum</name>
    <dbReference type="NCBI Taxonomy" id="665079"/>
    <lineage>
        <taxon>Eukaryota</taxon>
        <taxon>Fungi</taxon>
        <taxon>Dikarya</taxon>
        <taxon>Ascomycota</taxon>
        <taxon>Pezizomycotina</taxon>
        <taxon>Leotiomycetes</taxon>
        <taxon>Helotiales</taxon>
        <taxon>Sclerotiniaceae</taxon>
        <taxon>Sclerotinia</taxon>
    </lineage>
</organism>
<dbReference type="OrthoDB" id="3537331at2759"/>
<dbReference type="EMBL" id="CP017821">
    <property type="protein sequence ID" value="APA11908.1"/>
    <property type="molecule type" value="Genomic_DNA"/>
</dbReference>
<proteinExistence type="predicted"/>
<gene>
    <name evidence="2" type="ORF">sscle_08g066780</name>
</gene>
<dbReference type="VEuPathDB" id="FungiDB:sscle_08g066780"/>
<sequence>MGRTIKARMGPRPWVAHTKSVSYERRPMGNDRSPVGDRRKPMGYQKHPKPCLKVDKCDVTLLIILLRHRFTPPVPYIIITDIISMSPDSCHDLCQKNCTLEGLDKEKQYYWFTWWCKEIEKNEIMKGGGRWVAAESERIPGLRDNLRSQLGGRGLALEIVDQGGVDRLKWQVGQKKQFIKQNRALKEKEGFIRAEEDKTTLQADWYHKNDWRYNSVPDLTILNPKSVVGQGYPFNDFLRPPYEDSWSWNFNSDTTSRISVYSAHSSSSTLNALSNPYTVTSSTMPLWNRNKDDKIFKIIDAYMQHRSSRRLSTSKEQCTVS</sequence>
<dbReference type="Proteomes" id="UP000177798">
    <property type="component" value="Chromosome 8"/>
</dbReference>
<protein>
    <submittedName>
        <fullName evidence="2">Uncharacterized protein</fullName>
    </submittedName>
</protein>
<reference evidence="3" key="1">
    <citation type="journal article" date="2017" name="Genome Biol. Evol.">
        <title>The complete genome sequence of the phytopathogenic fungus Sclerotinia sclerotiorum reveals insights into the genome architecture of broad host range pathogens.</title>
        <authorList>
            <person name="Derbyshire M."/>
            <person name="Denton-Giles M."/>
            <person name="Hegedus D."/>
            <person name="Seifbarghy S."/>
            <person name="Rollins J."/>
            <person name="van Kan J."/>
            <person name="Seidl M.F."/>
            <person name="Faino L."/>
            <person name="Mbengue M."/>
            <person name="Navaud O."/>
            <person name="Raffaele S."/>
            <person name="Hammond-Kosack K."/>
            <person name="Heard S."/>
            <person name="Oliver R."/>
        </authorList>
    </citation>
    <scope>NUCLEOTIDE SEQUENCE [LARGE SCALE GENOMIC DNA]</scope>
    <source>
        <strain evidence="3">ATCC 18683 / 1980 / Ss-1</strain>
    </source>
</reference>
<feature type="compositionally biased region" description="Basic and acidic residues" evidence="1">
    <location>
        <begin position="25"/>
        <end position="40"/>
    </location>
</feature>
<accession>A0A1D9QAH8</accession>